<sequence>MPVQEITSFQQFQDLINGDKPVVIDFWATWCGPCRMISPVFEALSELAEFANVGFYKVDVDAQEQISQEVGIRAMPTFALFHKGAKIDEVVGADRNKLQSVIQSAASL</sequence>
<dbReference type="PROSITE" id="PS00194">
    <property type="entry name" value="THIOREDOXIN_1"/>
    <property type="match status" value="1"/>
</dbReference>
<reference evidence="7 8" key="1">
    <citation type="submission" date="2014-06" db="EMBL/GenBank/DDBJ databases">
        <title>The Genome of the Aflatoxigenic Filamentous Fungus Aspergillus nomius.</title>
        <authorList>
            <person name="Moore M.G."/>
            <person name="Shannon B.M."/>
            <person name="Brian M.M."/>
        </authorList>
    </citation>
    <scope>NUCLEOTIDE SEQUENCE [LARGE SCALE GENOMIC DNA]</scope>
    <source>
        <strain evidence="7 8">NRRL 13137</strain>
    </source>
</reference>
<keyword evidence="2 5" id="KW-1015">Disulfide bond</keyword>
<gene>
    <name evidence="7" type="ORF">ANOM_004414</name>
</gene>
<dbReference type="InterPro" id="IPR017937">
    <property type="entry name" value="Thioredoxin_CS"/>
</dbReference>
<evidence type="ECO:0000256" key="3">
    <source>
        <dbReference type="PIRNR" id="PIRNR000077"/>
    </source>
</evidence>
<organism evidence="7 8">
    <name type="scientific">Aspergillus nomiae NRRL (strain ATCC 15546 / NRRL 13137 / CBS 260.88 / M93)</name>
    <dbReference type="NCBI Taxonomy" id="1509407"/>
    <lineage>
        <taxon>Eukaryota</taxon>
        <taxon>Fungi</taxon>
        <taxon>Dikarya</taxon>
        <taxon>Ascomycota</taxon>
        <taxon>Pezizomycotina</taxon>
        <taxon>Eurotiomycetes</taxon>
        <taxon>Eurotiomycetidae</taxon>
        <taxon>Eurotiales</taxon>
        <taxon>Aspergillaceae</taxon>
        <taxon>Aspergillus</taxon>
        <taxon>Aspergillus subgen. Circumdati</taxon>
    </lineage>
</organism>
<feature type="active site" description="Nucleophile" evidence="4">
    <location>
        <position position="31"/>
    </location>
</feature>
<dbReference type="AlphaFoldDB" id="A0A0L1J8R4"/>
<dbReference type="Gene3D" id="3.40.30.10">
    <property type="entry name" value="Glutaredoxin"/>
    <property type="match status" value="1"/>
</dbReference>
<dbReference type="PANTHER" id="PTHR46115">
    <property type="entry name" value="THIOREDOXIN-LIKE PROTEIN 1"/>
    <property type="match status" value="1"/>
</dbReference>
<dbReference type="FunFam" id="3.40.30.10:FF:000245">
    <property type="entry name" value="Thioredoxin"/>
    <property type="match status" value="1"/>
</dbReference>
<evidence type="ECO:0000256" key="4">
    <source>
        <dbReference type="PIRSR" id="PIRSR000077-1"/>
    </source>
</evidence>
<name>A0A0L1J8R4_ASPN3</name>
<dbReference type="PRINTS" id="PR00421">
    <property type="entry name" value="THIOREDOXIN"/>
</dbReference>
<dbReference type="GeneID" id="26806218"/>
<feature type="site" description="Contributes to redox potential value" evidence="4">
    <location>
        <position position="32"/>
    </location>
</feature>
<accession>A0A0L1J8R4</accession>
<dbReference type="NCBIfam" id="TIGR01068">
    <property type="entry name" value="thioredoxin"/>
    <property type="match status" value="1"/>
</dbReference>
<dbReference type="EMBL" id="JNOM01000069">
    <property type="protein sequence ID" value="KNG87803.1"/>
    <property type="molecule type" value="Genomic_DNA"/>
</dbReference>
<feature type="active site" description="Nucleophile" evidence="4">
    <location>
        <position position="34"/>
    </location>
</feature>
<evidence type="ECO:0000256" key="2">
    <source>
        <dbReference type="ARBA" id="ARBA00023157"/>
    </source>
</evidence>
<comment type="similarity">
    <text evidence="1 3">Belongs to the thioredoxin family.</text>
</comment>
<dbReference type="Pfam" id="PF00085">
    <property type="entry name" value="Thioredoxin"/>
    <property type="match status" value="1"/>
</dbReference>
<dbReference type="OrthoDB" id="10263751at2759"/>
<dbReference type="PROSITE" id="PS51352">
    <property type="entry name" value="THIOREDOXIN_2"/>
    <property type="match status" value="1"/>
</dbReference>
<dbReference type="InterPro" id="IPR005746">
    <property type="entry name" value="Thioredoxin"/>
</dbReference>
<evidence type="ECO:0000256" key="1">
    <source>
        <dbReference type="ARBA" id="ARBA00008987"/>
    </source>
</evidence>
<evidence type="ECO:0000313" key="7">
    <source>
        <dbReference type="EMBL" id="KNG87803.1"/>
    </source>
</evidence>
<dbReference type="SUPFAM" id="SSF52833">
    <property type="entry name" value="Thioredoxin-like"/>
    <property type="match status" value="1"/>
</dbReference>
<dbReference type="GO" id="GO:0015035">
    <property type="term" value="F:protein-disulfide reductase activity"/>
    <property type="evidence" value="ECO:0007669"/>
    <property type="project" value="InterPro"/>
</dbReference>
<dbReference type="RefSeq" id="XP_015408726.1">
    <property type="nucleotide sequence ID" value="XM_015549671.1"/>
</dbReference>
<evidence type="ECO:0000259" key="6">
    <source>
        <dbReference type="PROSITE" id="PS51352"/>
    </source>
</evidence>
<dbReference type="CDD" id="cd02947">
    <property type="entry name" value="TRX_family"/>
    <property type="match status" value="1"/>
</dbReference>
<feature type="disulfide bond" description="Redox-active" evidence="5">
    <location>
        <begin position="31"/>
        <end position="34"/>
    </location>
</feature>
<proteinExistence type="inferred from homology"/>
<protein>
    <recommendedName>
        <fullName evidence="3">Thioredoxin</fullName>
    </recommendedName>
</protein>
<keyword evidence="5" id="KW-0676">Redox-active center</keyword>
<evidence type="ECO:0000313" key="8">
    <source>
        <dbReference type="Proteomes" id="UP000037505"/>
    </source>
</evidence>
<comment type="caution">
    <text evidence="7">The sequence shown here is derived from an EMBL/GenBank/DDBJ whole genome shotgun (WGS) entry which is preliminary data.</text>
</comment>
<dbReference type="PIRSF" id="PIRSF000077">
    <property type="entry name" value="Thioredoxin"/>
    <property type="match status" value="1"/>
</dbReference>
<keyword evidence="8" id="KW-1185">Reference proteome</keyword>
<evidence type="ECO:0000256" key="5">
    <source>
        <dbReference type="PIRSR" id="PIRSR000077-4"/>
    </source>
</evidence>
<dbReference type="Proteomes" id="UP000037505">
    <property type="component" value="Unassembled WGS sequence"/>
</dbReference>
<feature type="domain" description="Thioredoxin" evidence="6">
    <location>
        <begin position="1"/>
        <end position="107"/>
    </location>
</feature>
<feature type="site" description="Deprotonates C-terminal active site Cys" evidence="4">
    <location>
        <position position="25"/>
    </location>
</feature>
<dbReference type="STRING" id="1509407.A0A0L1J8R4"/>
<dbReference type="InterPro" id="IPR036249">
    <property type="entry name" value="Thioredoxin-like_sf"/>
</dbReference>
<feature type="site" description="Contributes to redox potential value" evidence="4">
    <location>
        <position position="33"/>
    </location>
</feature>
<dbReference type="InterPro" id="IPR013766">
    <property type="entry name" value="Thioredoxin_domain"/>
</dbReference>